<dbReference type="Proteomes" id="UP001059934">
    <property type="component" value="Chromosome"/>
</dbReference>
<dbReference type="NCBIfam" id="NF005559">
    <property type="entry name" value="PRK07231.1"/>
    <property type="match status" value="1"/>
</dbReference>
<dbReference type="PRINTS" id="PR00081">
    <property type="entry name" value="GDHRDH"/>
</dbReference>
<dbReference type="PANTHER" id="PTHR42760">
    <property type="entry name" value="SHORT-CHAIN DEHYDROGENASES/REDUCTASES FAMILY MEMBER"/>
    <property type="match status" value="1"/>
</dbReference>
<dbReference type="PRINTS" id="PR00080">
    <property type="entry name" value="SDRFAMILY"/>
</dbReference>
<dbReference type="Gene3D" id="3.40.50.720">
    <property type="entry name" value="NAD(P)-binding Rossmann-like Domain"/>
    <property type="match status" value="1"/>
</dbReference>
<dbReference type="InterPro" id="IPR036291">
    <property type="entry name" value="NAD(P)-bd_dom_sf"/>
</dbReference>
<gene>
    <name evidence="3" type="ORF">NYF23_10075</name>
</gene>
<proteinExistence type="inferred from homology"/>
<dbReference type="EMBL" id="CP103416">
    <property type="protein sequence ID" value="UVW34361.1"/>
    <property type="molecule type" value="Genomic_DNA"/>
</dbReference>
<keyword evidence="4" id="KW-1185">Reference proteome</keyword>
<organism evidence="3 4">
    <name type="scientific">SAR92 clade bacterium H455</name>
    <dbReference type="NCBI Taxonomy" id="2974818"/>
    <lineage>
        <taxon>Bacteria</taxon>
        <taxon>Pseudomonadati</taxon>
        <taxon>Pseudomonadota</taxon>
        <taxon>Gammaproteobacteria</taxon>
        <taxon>Cellvibrionales</taxon>
        <taxon>Porticoccaceae</taxon>
        <taxon>SAR92 clade</taxon>
    </lineage>
</organism>
<evidence type="ECO:0000313" key="3">
    <source>
        <dbReference type="EMBL" id="UVW34361.1"/>
    </source>
</evidence>
<reference evidence="3" key="1">
    <citation type="submission" date="2022-08" db="EMBL/GenBank/DDBJ databases">
        <title>Catabolic pathway analysis in culturable SAR92 clade bacteria reveals their overlooked roles in DMSP degradation in coastal seas.</title>
        <authorList>
            <person name="He X."/>
            <person name="Zhang X."/>
            <person name="Zhang Y."/>
        </authorList>
    </citation>
    <scope>NUCLEOTIDE SEQUENCE</scope>
    <source>
        <strain evidence="3">H455</strain>
    </source>
</reference>
<evidence type="ECO:0000256" key="1">
    <source>
        <dbReference type="ARBA" id="ARBA00006484"/>
    </source>
</evidence>
<name>A0ABY5TPF0_9GAMM</name>
<dbReference type="SUPFAM" id="SSF51735">
    <property type="entry name" value="NAD(P)-binding Rossmann-fold domains"/>
    <property type="match status" value="1"/>
</dbReference>
<accession>A0ABY5TPF0</accession>
<evidence type="ECO:0000256" key="2">
    <source>
        <dbReference type="ARBA" id="ARBA00023002"/>
    </source>
</evidence>
<dbReference type="Pfam" id="PF13561">
    <property type="entry name" value="adh_short_C2"/>
    <property type="match status" value="1"/>
</dbReference>
<evidence type="ECO:0000313" key="4">
    <source>
        <dbReference type="Proteomes" id="UP001059934"/>
    </source>
</evidence>
<keyword evidence="2" id="KW-0560">Oxidoreductase</keyword>
<dbReference type="PANTHER" id="PTHR42760:SF115">
    <property type="entry name" value="3-OXOACYL-[ACYL-CARRIER-PROTEIN] REDUCTASE FABG"/>
    <property type="match status" value="1"/>
</dbReference>
<protein>
    <submittedName>
        <fullName evidence="3">SDR family oxidoreductase</fullName>
    </submittedName>
</protein>
<sequence>MKENLSIFDLTGKTALVTGGAAGIGRACATALAMAGADVAIADVNKDLGEKTAASLRELDVKSFFLRCDVSNEEQIQTMISSVVEVFGKLDIAVNNAGIGVISDQDEIFPKNEWDKLMAINLDGLWLCAKYQAQQMIRQTPTEGKIINISSIAGVVSLPMSNGAYDASKSAVIHLTKQLALQWGRFNINVNSISPSYVLTPMMSRTTLKFRQRIRDTTPMGHIQRPEDLYGPILYLASAASDYMTGQNLIVDGGHTLGPWIEPARKREIPPPNQR</sequence>
<comment type="similarity">
    <text evidence="1">Belongs to the short-chain dehydrogenases/reductases (SDR) family.</text>
</comment>
<dbReference type="InterPro" id="IPR002347">
    <property type="entry name" value="SDR_fam"/>
</dbReference>